<protein>
    <submittedName>
        <fullName evidence="3">Uncharacterized protein</fullName>
    </submittedName>
</protein>
<name>A0AA85FBW5_9TREM</name>
<keyword evidence="2" id="KW-1185">Reference proteome</keyword>
<reference evidence="2" key="1">
    <citation type="submission" date="2022-06" db="EMBL/GenBank/DDBJ databases">
        <authorList>
            <person name="Berger JAMES D."/>
            <person name="Berger JAMES D."/>
        </authorList>
    </citation>
    <scope>NUCLEOTIDE SEQUENCE [LARGE SCALE GENOMIC DNA]</scope>
</reference>
<accession>A0AA85FBW5</accession>
<feature type="region of interest" description="Disordered" evidence="1">
    <location>
        <begin position="55"/>
        <end position="78"/>
    </location>
</feature>
<dbReference type="WBParaSite" id="SRDH1_43820.1">
    <property type="protein sequence ID" value="SRDH1_43820.1"/>
    <property type="gene ID" value="SRDH1_43820"/>
</dbReference>
<organism evidence="2 3">
    <name type="scientific">Schistosoma rodhaini</name>
    <dbReference type="NCBI Taxonomy" id="6188"/>
    <lineage>
        <taxon>Eukaryota</taxon>
        <taxon>Metazoa</taxon>
        <taxon>Spiralia</taxon>
        <taxon>Lophotrochozoa</taxon>
        <taxon>Platyhelminthes</taxon>
        <taxon>Trematoda</taxon>
        <taxon>Digenea</taxon>
        <taxon>Strigeidida</taxon>
        <taxon>Schistosomatoidea</taxon>
        <taxon>Schistosomatidae</taxon>
        <taxon>Schistosoma</taxon>
    </lineage>
</organism>
<reference evidence="3" key="2">
    <citation type="submission" date="2023-11" db="UniProtKB">
        <authorList>
            <consortium name="WormBaseParasite"/>
        </authorList>
    </citation>
    <scope>IDENTIFICATION</scope>
</reference>
<evidence type="ECO:0000313" key="2">
    <source>
        <dbReference type="Proteomes" id="UP000050792"/>
    </source>
</evidence>
<proteinExistence type="predicted"/>
<evidence type="ECO:0000313" key="3">
    <source>
        <dbReference type="WBParaSite" id="SRDH1_43820.1"/>
    </source>
</evidence>
<evidence type="ECO:0000256" key="1">
    <source>
        <dbReference type="SAM" id="MobiDB-lite"/>
    </source>
</evidence>
<sequence>MHRNGIRSVGSIMKCLRWSQYNINSHCNVPRQSSLITDEIPENIVEVNQELNPGIDTSNQFDLSTQQNDSANNNVIIP</sequence>
<dbReference type="AlphaFoldDB" id="A0AA85FBW5"/>
<dbReference type="Proteomes" id="UP000050792">
    <property type="component" value="Unassembled WGS sequence"/>
</dbReference>